<feature type="region of interest" description="Disordered" evidence="1">
    <location>
        <begin position="152"/>
        <end position="172"/>
    </location>
</feature>
<evidence type="ECO:0000256" key="1">
    <source>
        <dbReference type="SAM" id="MobiDB-lite"/>
    </source>
</evidence>
<feature type="compositionally biased region" description="Basic and acidic residues" evidence="1">
    <location>
        <begin position="100"/>
        <end position="111"/>
    </location>
</feature>
<organism evidence="2 3">
    <name type="scientific">Cercophora scortea</name>
    <dbReference type="NCBI Taxonomy" id="314031"/>
    <lineage>
        <taxon>Eukaryota</taxon>
        <taxon>Fungi</taxon>
        <taxon>Dikarya</taxon>
        <taxon>Ascomycota</taxon>
        <taxon>Pezizomycotina</taxon>
        <taxon>Sordariomycetes</taxon>
        <taxon>Sordariomycetidae</taxon>
        <taxon>Sordariales</taxon>
        <taxon>Lasiosphaeriaceae</taxon>
        <taxon>Cercophora</taxon>
    </lineage>
</organism>
<dbReference type="AlphaFoldDB" id="A0AAE0IG12"/>
<proteinExistence type="predicted"/>
<evidence type="ECO:0000313" key="3">
    <source>
        <dbReference type="Proteomes" id="UP001286456"/>
    </source>
</evidence>
<feature type="compositionally biased region" description="Basic and acidic residues" evidence="1">
    <location>
        <begin position="162"/>
        <end position="172"/>
    </location>
</feature>
<evidence type="ECO:0000313" key="2">
    <source>
        <dbReference type="EMBL" id="KAK3324459.1"/>
    </source>
</evidence>
<sequence>MLTCLCSRVRPSRQGRRSAPESKRVTSTDTHSALPGSIRMAFHFRFSVLNCRRCYIPTSTPPVISYHAIAISLQAKLLGSSLLSLLVINATCSRPPLTSAHDRPSVPETVHRRPPHPPPIPTTDRLAVVMPCFCFTFRCRSVITRSSLNFLTNGRPRRTKRTKDPPKETVGRVESNFRGRLKIQPHS</sequence>
<name>A0AAE0IG12_9PEZI</name>
<gene>
    <name evidence="2" type="ORF">B0T19DRAFT_230759</name>
</gene>
<keyword evidence="3" id="KW-1185">Reference proteome</keyword>
<protein>
    <submittedName>
        <fullName evidence="2">Uncharacterized protein</fullName>
    </submittedName>
</protein>
<dbReference type="Proteomes" id="UP001286456">
    <property type="component" value="Unassembled WGS sequence"/>
</dbReference>
<comment type="caution">
    <text evidence="2">The sequence shown here is derived from an EMBL/GenBank/DDBJ whole genome shotgun (WGS) entry which is preliminary data.</text>
</comment>
<feature type="region of interest" description="Disordered" evidence="1">
    <location>
        <begin position="98"/>
        <end position="119"/>
    </location>
</feature>
<reference evidence="2" key="2">
    <citation type="submission" date="2023-06" db="EMBL/GenBank/DDBJ databases">
        <authorList>
            <consortium name="Lawrence Berkeley National Laboratory"/>
            <person name="Haridas S."/>
            <person name="Hensen N."/>
            <person name="Bonometti L."/>
            <person name="Westerberg I."/>
            <person name="Brannstrom I.O."/>
            <person name="Guillou S."/>
            <person name="Cros-Aarteil S."/>
            <person name="Calhoun S."/>
            <person name="Kuo A."/>
            <person name="Mondo S."/>
            <person name="Pangilinan J."/>
            <person name="Riley R."/>
            <person name="Labutti K."/>
            <person name="Andreopoulos B."/>
            <person name="Lipzen A."/>
            <person name="Chen C."/>
            <person name="Yanf M."/>
            <person name="Daum C."/>
            <person name="Ng V."/>
            <person name="Clum A."/>
            <person name="Steindorff A."/>
            <person name="Ohm R."/>
            <person name="Martin F."/>
            <person name="Silar P."/>
            <person name="Natvig D."/>
            <person name="Lalanne C."/>
            <person name="Gautier V."/>
            <person name="Ament-Velasquez S.L."/>
            <person name="Kruys A."/>
            <person name="Hutchinson M.I."/>
            <person name="Powell A.J."/>
            <person name="Barry K."/>
            <person name="Miller A.N."/>
            <person name="Grigoriev I.V."/>
            <person name="Debuchy R."/>
            <person name="Gladieux P."/>
            <person name="Thoren M.H."/>
            <person name="Johannesson H."/>
        </authorList>
    </citation>
    <scope>NUCLEOTIDE SEQUENCE</scope>
    <source>
        <strain evidence="2">SMH4131-1</strain>
    </source>
</reference>
<reference evidence="2" key="1">
    <citation type="journal article" date="2023" name="Mol. Phylogenet. Evol.">
        <title>Genome-scale phylogeny and comparative genomics of the fungal order Sordariales.</title>
        <authorList>
            <person name="Hensen N."/>
            <person name="Bonometti L."/>
            <person name="Westerberg I."/>
            <person name="Brannstrom I.O."/>
            <person name="Guillou S."/>
            <person name="Cros-Aarteil S."/>
            <person name="Calhoun S."/>
            <person name="Haridas S."/>
            <person name="Kuo A."/>
            <person name="Mondo S."/>
            <person name="Pangilinan J."/>
            <person name="Riley R."/>
            <person name="LaButti K."/>
            <person name="Andreopoulos B."/>
            <person name="Lipzen A."/>
            <person name="Chen C."/>
            <person name="Yan M."/>
            <person name="Daum C."/>
            <person name="Ng V."/>
            <person name="Clum A."/>
            <person name="Steindorff A."/>
            <person name="Ohm R.A."/>
            <person name="Martin F."/>
            <person name="Silar P."/>
            <person name="Natvig D.O."/>
            <person name="Lalanne C."/>
            <person name="Gautier V."/>
            <person name="Ament-Velasquez S.L."/>
            <person name="Kruys A."/>
            <person name="Hutchinson M.I."/>
            <person name="Powell A.J."/>
            <person name="Barry K."/>
            <person name="Miller A.N."/>
            <person name="Grigoriev I.V."/>
            <person name="Debuchy R."/>
            <person name="Gladieux P."/>
            <person name="Hiltunen Thoren M."/>
            <person name="Johannesson H."/>
        </authorList>
    </citation>
    <scope>NUCLEOTIDE SEQUENCE</scope>
    <source>
        <strain evidence="2">SMH4131-1</strain>
    </source>
</reference>
<accession>A0AAE0IG12</accession>
<dbReference type="EMBL" id="JAUEPO010000004">
    <property type="protein sequence ID" value="KAK3324459.1"/>
    <property type="molecule type" value="Genomic_DNA"/>
</dbReference>
<feature type="region of interest" description="Disordered" evidence="1">
    <location>
        <begin position="10"/>
        <end position="32"/>
    </location>
</feature>